<evidence type="ECO:0000256" key="13">
    <source>
        <dbReference type="ARBA" id="ARBA00070616"/>
    </source>
</evidence>
<dbReference type="Gene3D" id="3.30.450.20">
    <property type="entry name" value="PAS domain"/>
    <property type="match status" value="4"/>
</dbReference>
<evidence type="ECO:0000256" key="14">
    <source>
        <dbReference type="SAM" id="Phobius"/>
    </source>
</evidence>
<dbReference type="PANTHER" id="PTHR43047">
    <property type="entry name" value="TWO-COMPONENT HISTIDINE PROTEIN KINASE"/>
    <property type="match status" value="1"/>
</dbReference>
<dbReference type="SMART" id="SM00387">
    <property type="entry name" value="HATPase_c"/>
    <property type="match status" value="1"/>
</dbReference>
<feature type="domain" description="PAC" evidence="17">
    <location>
        <begin position="517"/>
        <end position="570"/>
    </location>
</feature>
<sequence>MGSAVLAVSTIYGWTLPGAPKAFGWWAGAFILEAASKAVLLGGGDSFMIEASDFFHGMATGLSLCGALSFMGRPITPVILGVGLLMAGGWAVVVHAFREAAGLSGLPLFGVGGLPMLVGAWAFLDRGQPVDRRQPNLLASMSFAASGIHQLSAPLLHAHPTSATLSFVVSQFLSMVMAVALLLVVLRSQQARAESEGQRASLLQSRLLDALDGVQDGIALFDSSGTLVTSNDLYREFLAPAANAIRQGQNIHDILKAEAEFCLVSDSVGIEDGHEVQLWDGRWVAANVYGTADGGQLRILRDVTARKQTDLALQESVNWLRGIMDTVVDGIITIDDTATLLSYNQAAARIFGYSPDEVVGRNVHMLMPEPYRAEHDGYMARYRRTGEARVIGIGREVHGQRKDGSTFPLELSVTEMRQGELVTFIGLVRDITDRKQVENALVQSEQRFRDLAESASDWFWELDGQLTFSFVSGRVRQVLGVGPAHFIGRSFLELGDAAENPVDWHAQLGLIHARRPFRGFVFLNRMPSGAIKFVEMAGRPVFDADNSFAGYRGTASDVTPLKRHEQELAAQSSLRQAIIDNMAQGVAVFDGSERLVALNKHARLMLDLAEGDVDPGQSNLEGMLLHLAVQGEFGRGNAMRKAGNRLARLRQQPNLVFEHARPMGAVIEVRASGMPGGGLILTFTDITDRKKVEDTLREAKNAAERGNRAKATFLANISHELRTPLNAIIGFSELIKHEIFGPLEPVSYRTYVDDIHESGMHLLELINDILDMSKAEAGMTDLVDSLVDVVSVMRGSIRMMARRAQANGVDLIEDYPADLPFLRGDERRIRQIVLNLLSNAVKFTEEGGSVTLSAVADEQGYCIRVADTGIGMSPEDLERVMEPFVQADTRLSRKYEGTGLGLPLTRALTMAHGGTLVIESEPDKGTTATACFPASRIVNNPAEAIAIEESLRRG</sequence>
<dbReference type="Pfam" id="PF13426">
    <property type="entry name" value="PAS_9"/>
    <property type="match status" value="2"/>
</dbReference>
<dbReference type="InterPro" id="IPR004358">
    <property type="entry name" value="Sig_transdc_His_kin-like_C"/>
</dbReference>
<keyword evidence="8" id="KW-0418">Kinase</keyword>
<dbReference type="PROSITE" id="PS50113">
    <property type="entry name" value="PAC"/>
    <property type="match status" value="2"/>
</dbReference>
<keyword evidence="7" id="KW-0547">Nucleotide-binding</keyword>
<feature type="domain" description="PAS" evidence="16">
    <location>
        <begin position="316"/>
        <end position="369"/>
    </location>
</feature>
<dbReference type="GO" id="GO:0009927">
    <property type="term" value="F:histidine phosphotransfer kinase activity"/>
    <property type="evidence" value="ECO:0007669"/>
    <property type="project" value="TreeGrafter"/>
</dbReference>
<dbReference type="CDD" id="cd00130">
    <property type="entry name" value="PAS"/>
    <property type="match status" value="2"/>
</dbReference>
<dbReference type="Gene3D" id="1.10.287.130">
    <property type="match status" value="1"/>
</dbReference>
<accession>A0A178M7N2</accession>
<dbReference type="FunFam" id="1.10.287.130:FF:000038">
    <property type="entry name" value="Sensory transduction histidine kinase"/>
    <property type="match status" value="1"/>
</dbReference>
<feature type="domain" description="PAC" evidence="17">
    <location>
        <begin position="384"/>
        <end position="443"/>
    </location>
</feature>
<dbReference type="Gene3D" id="3.30.565.10">
    <property type="entry name" value="Histidine kinase-like ATPase, C-terminal domain"/>
    <property type="match status" value="1"/>
</dbReference>
<dbReference type="InterPro" id="IPR000700">
    <property type="entry name" value="PAS-assoc_C"/>
</dbReference>
<keyword evidence="14" id="KW-1133">Transmembrane helix</keyword>
<evidence type="ECO:0000256" key="7">
    <source>
        <dbReference type="ARBA" id="ARBA00022741"/>
    </source>
</evidence>
<dbReference type="FunFam" id="3.30.565.10:FF:000023">
    <property type="entry name" value="PAS domain-containing sensor histidine kinase"/>
    <property type="match status" value="1"/>
</dbReference>
<reference evidence="18 19" key="1">
    <citation type="submission" date="2016-04" db="EMBL/GenBank/DDBJ databases">
        <title>Draft genome sequence of freshwater magnetotactic bacteria Magnetospirillum marisnigri SP-1 and Magnetospirillum moscoviense BB-1.</title>
        <authorList>
            <person name="Koziaeva V."/>
            <person name="Dziuba M.V."/>
            <person name="Ivanov T.M."/>
            <person name="Kuznetsov B."/>
            <person name="Grouzdev D.S."/>
        </authorList>
    </citation>
    <scope>NUCLEOTIDE SEQUENCE [LARGE SCALE GENOMIC DNA]</scope>
    <source>
        <strain evidence="18 19">BB-1</strain>
    </source>
</reference>
<dbReference type="FunFam" id="3.30.450.20:FF:000060">
    <property type="entry name" value="Sensor protein FixL"/>
    <property type="match status" value="1"/>
</dbReference>
<evidence type="ECO:0000256" key="1">
    <source>
        <dbReference type="ARBA" id="ARBA00000085"/>
    </source>
</evidence>
<evidence type="ECO:0000256" key="6">
    <source>
        <dbReference type="ARBA" id="ARBA00022679"/>
    </source>
</evidence>
<dbReference type="GO" id="GO:0005524">
    <property type="term" value="F:ATP binding"/>
    <property type="evidence" value="ECO:0007669"/>
    <property type="project" value="UniProtKB-KW"/>
</dbReference>
<dbReference type="PRINTS" id="PR00344">
    <property type="entry name" value="BCTRLSENSOR"/>
</dbReference>
<dbReference type="Pfam" id="PF00512">
    <property type="entry name" value="HisKA"/>
    <property type="match status" value="1"/>
</dbReference>
<dbReference type="PANTHER" id="PTHR43047:SF63">
    <property type="entry name" value="HISTIDINE KINASE"/>
    <property type="match status" value="1"/>
</dbReference>
<dbReference type="PROSITE" id="PS50109">
    <property type="entry name" value="HIS_KIN"/>
    <property type="match status" value="1"/>
</dbReference>
<dbReference type="InterPro" id="IPR001610">
    <property type="entry name" value="PAC"/>
</dbReference>
<evidence type="ECO:0000256" key="3">
    <source>
        <dbReference type="ARBA" id="ARBA00012438"/>
    </source>
</evidence>
<dbReference type="SMART" id="SM00091">
    <property type="entry name" value="PAS"/>
    <property type="match status" value="4"/>
</dbReference>
<proteinExistence type="predicted"/>
<evidence type="ECO:0000256" key="8">
    <source>
        <dbReference type="ARBA" id="ARBA00022777"/>
    </source>
</evidence>
<dbReference type="GO" id="GO:0005886">
    <property type="term" value="C:plasma membrane"/>
    <property type="evidence" value="ECO:0007669"/>
    <property type="project" value="UniProtKB-SubCell"/>
</dbReference>
<keyword evidence="10" id="KW-0902">Two-component regulatory system</keyword>
<dbReference type="AlphaFoldDB" id="A0A178M7N2"/>
<evidence type="ECO:0000313" key="19">
    <source>
        <dbReference type="Proteomes" id="UP000078543"/>
    </source>
</evidence>
<dbReference type="SUPFAM" id="SSF47384">
    <property type="entry name" value="Homodimeric domain of signal transducing histidine kinase"/>
    <property type="match status" value="1"/>
</dbReference>
<dbReference type="InterPro" id="IPR005467">
    <property type="entry name" value="His_kinase_dom"/>
</dbReference>
<dbReference type="InterPro" id="IPR036097">
    <property type="entry name" value="HisK_dim/P_sf"/>
</dbReference>
<feature type="transmembrane region" description="Helical" evidence="14">
    <location>
        <begin position="54"/>
        <end position="71"/>
    </location>
</feature>
<gene>
    <name evidence="18" type="ORF">A6A05_17795</name>
</gene>
<comment type="catalytic activity">
    <reaction evidence="1">
        <text>ATP + protein L-histidine = ADP + protein N-phospho-L-histidine.</text>
        <dbReference type="EC" id="2.7.13.3"/>
    </reaction>
</comment>
<evidence type="ECO:0000256" key="4">
    <source>
        <dbReference type="ARBA" id="ARBA00022475"/>
    </source>
</evidence>
<dbReference type="SMART" id="SM00388">
    <property type="entry name" value="HisKA"/>
    <property type="match status" value="1"/>
</dbReference>
<keyword evidence="11 14" id="KW-0472">Membrane</keyword>
<keyword evidence="14" id="KW-0812">Transmembrane</keyword>
<feature type="domain" description="Histidine kinase" evidence="15">
    <location>
        <begin position="716"/>
        <end position="936"/>
    </location>
</feature>
<dbReference type="CDD" id="cd00082">
    <property type="entry name" value="HisKA"/>
    <property type="match status" value="1"/>
</dbReference>
<keyword evidence="4" id="KW-1003">Cell membrane</keyword>
<evidence type="ECO:0000256" key="10">
    <source>
        <dbReference type="ARBA" id="ARBA00023012"/>
    </source>
</evidence>
<dbReference type="InterPro" id="IPR003661">
    <property type="entry name" value="HisK_dim/P_dom"/>
</dbReference>
<evidence type="ECO:0000256" key="9">
    <source>
        <dbReference type="ARBA" id="ARBA00022840"/>
    </source>
</evidence>
<dbReference type="EC" id="2.7.13.3" evidence="3"/>
<dbReference type="STRING" id="1437059.A6A05_17795"/>
<keyword evidence="9" id="KW-0067">ATP-binding</keyword>
<organism evidence="18 19">
    <name type="scientific">Magnetospirillum moscoviense</name>
    <dbReference type="NCBI Taxonomy" id="1437059"/>
    <lineage>
        <taxon>Bacteria</taxon>
        <taxon>Pseudomonadati</taxon>
        <taxon>Pseudomonadota</taxon>
        <taxon>Alphaproteobacteria</taxon>
        <taxon>Rhodospirillales</taxon>
        <taxon>Rhodospirillaceae</taxon>
        <taxon>Magnetospirillum</taxon>
    </lineage>
</organism>
<dbReference type="Pfam" id="PF02518">
    <property type="entry name" value="HATPase_c"/>
    <property type="match status" value="1"/>
</dbReference>
<protein>
    <recommendedName>
        <fullName evidence="13">Sensor protein FixL</fullName>
        <ecNumber evidence="3">2.7.13.3</ecNumber>
    </recommendedName>
</protein>
<dbReference type="InterPro" id="IPR035965">
    <property type="entry name" value="PAS-like_dom_sf"/>
</dbReference>
<evidence type="ECO:0000256" key="5">
    <source>
        <dbReference type="ARBA" id="ARBA00022553"/>
    </source>
</evidence>
<evidence type="ECO:0000256" key="11">
    <source>
        <dbReference type="ARBA" id="ARBA00023136"/>
    </source>
</evidence>
<evidence type="ECO:0000256" key="12">
    <source>
        <dbReference type="ARBA" id="ARBA00059827"/>
    </source>
</evidence>
<name>A0A178M7N2_9PROT</name>
<evidence type="ECO:0000313" key="18">
    <source>
        <dbReference type="EMBL" id="OAN43904.1"/>
    </source>
</evidence>
<dbReference type="NCBIfam" id="TIGR00229">
    <property type="entry name" value="sensory_box"/>
    <property type="match status" value="2"/>
</dbReference>
<dbReference type="SMART" id="SM00086">
    <property type="entry name" value="PAC"/>
    <property type="match status" value="2"/>
</dbReference>
<keyword evidence="5" id="KW-0597">Phosphoprotein</keyword>
<dbReference type="Pfam" id="PF12860">
    <property type="entry name" value="PAS_7"/>
    <property type="match status" value="1"/>
</dbReference>
<feature type="transmembrane region" description="Helical" evidence="14">
    <location>
        <begin position="78"/>
        <end position="97"/>
    </location>
</feature>
<comment type="subcellular location">
    <subcellularLocation>
        <location evidence="2">Cell membrane</location>
    </subcellularLocation>
</comment>
<dbReference type="InterPro" id="IPR003594">
    <property type="entry name" value="HATPase_dom"/>
</dbReference>
<feature type="domain" description="PAS" evidence="16">
    <location>
        <begin position="444"/>
        <end position="492"/>
    </location>
</feature>
<comment type="caution">
    <text evidence="18">The sequence shown here is derived from an EMBL/GenBank/DDBJ whole genome shotgun (WGS) entry which is preliminary data.</text>
</comment>
<dbReference type="GO" id="GO:0000155">
    <property type="term" value="F:phosphorelay sensor kinase activity"/>
    <property type="evidence" value="ECO:0007669"/>
    <property type="project" value="InterPro"/>
</dbReference>
<dbReference type="InterPro" id="IPR036890">
    <property type="entry name" value="HATPase_C_sf"/>
</dbReference>
<keyword evidence="6" id="KW-0808">Transferase</keyword>
<evidence type="ECO:0000259" key="16">
    <source>
        <dbReference type="PROSITE" id="PS50112"/>
    </source>
</evidence>
<dbReference type="EMBL" id="LWQU01000203">
    <property type="protein sequence ID" value="OAN43904.1"/>
    <property type="molecule type" value="Genomic_DNA"/>
</dbReference>
<dbReference type="Proteomes" id="UP000078543">
    <property type="component" value="Unassembled WGS sequence"/>
</dbReference>
<dbReference type="CDD" id="cd16922">
    <property type="entry name" value="HATPase_EvgS-ArcB-TorS-like"/>
    <property type="match status" value="1"/>
</dbReference>
<dbReference type="SUPFAM" id="SSF55785">
    <property type="entry name" value="PYP-like sensor domain (PAS domain)"/>
    <property type="match status" value="3"/>
</dbReference>
<dbReference type="InterPro" id="IPR000014">
    <property type="entry name" value="PAS"/>
</dbReference>
<dbReference type="PROSITE" id="PS50112">
    <property type="entry name" value="PAS"/>
    <property type="match status" value="2"/>
</dbReference>
<evidence type="ECO:0000259" key="17">
    <source>
        <dbReference type="PROSITE" id="PS50113"/>
    </source>
</evidence>
<evidence type="ECO:0000256" key="2">
    <source>
        <dbReference type="ARBA" id="ARBA00004236"/>
    </source>
</evidence>
<evidence type="ECO:0000259" key="15">
    <source>
        <dbReference type="PROSITE" id="PS50109"/>
    </source>
</evidence>
<feature type="transmembrane region" description="Helical" evidence="14">
    <location>
        <begin position="103"/>
        <end position="124"/>
    </location>
</feature>
<keyword evidence="19" id="KW-1185">Reference proteome</keyword>
<comment type="function">
    <text evidence="12">Putative oxygen sensor; modulates the activity of FixJ, a transcriptional activator of nitrogen fixation fixK gene. FixL probably acts as a kinase that phosphorylates FixJ.</text>
</comment>
<dbReference type="SUPFAM" id="SSF55874">
    <property type="entry name" value="ATPase domain of HSP90 chaperone/DNA topoisomerase II/histidine kinase"/>
    <property type="match status" value="1"/>
</dbReference>